<dbReference type="InterPro" id="IPR058625">
    <property type="entry name" value="MdtA-like_BSH"/>
</dbReference>
<dbReference type="GO" id="GO:0046677">
    <property type="term" value="P:response to antibiotic"/>
    <property type="evidence" value="ECO:0007669"/>
    <property type="project" value="TreeGrafter"/>
</dbReference>
<dbReference type="GO" id="GO:0022857">
    <property type="term" value="F:transmembrane transporter activity"/>
    <property type="evidence" value="ECO:0007669"/>
    <property type="project" value="InterPro"/>
</dbReference>
<dbReference type="InterPro" id="IPR006143">
    <property type="entry name" value="RND_pump_MFP"/>
</dbReference>
<dbReference type="Pfam" id="PF25967">
    <property type="entry name" value="RND-MFP_C"/>
    <property type="match status" value="1"/>
</dbReference>
<keyword evidence="3" id="KW-0175">Coiled coil</keyword>
<comment type="similarity">
    <text evidence="2">Belongs to the membrane fusion protein (MFP) (TC 8.A.1) family.</text>
</comment>
<dbReference type="NCBIfam" id="TIGR01730">
    <property type="entry name" value="RND_mfp"/>
    <property type="match status" value="1"/>
</dbReference>
<feature type="domain" description="Multidrug resistance protein MdtA-like barrel-sandwich hybrid" evidence="5">
    <location>
        <begin position="61"/>
        <end position="198"/>
    </location>
</feature>
<feature type="domain" description="Multidrug resistance protein MdtA-like alpha-helical hairpin" evidence="4">
    <location>
        <begin position="102"/>
        <end position="171"/>
    </location>
</feature>
<evidence type="ECO:0000313" key="9">
    <source>
        <dbReference type="Proteomes" id="UP000812270"/>
    </source>
</evidence>
<dbReference type="GO" id="GO:0030313">
    <property type="term" value="C:cell envelope"/>
    <property type="evidence" value="ECO:0007669"/>
    <property type="project" value="UniProtKB-SubCell"/>
</dbReference>
<comment type="caution">
    <text evidence="8">The sequence shown here is derived from an EMBL/GenBank/DDBJ whole genome shotgun (WGS) entry which is preliminary data.</text>
</comment>
<evidence type="ECO:0000259" key="6">
    <source>
        <dbReference type="Pfam" id="PF25954"/>
    </source>
</evidence>
<dbReference type="InterPro" id="IPR058627">
    <property type="entry name" value="MdtA-like_C"/>
</dbReference>
<keyword evidence="9" id="KW-1185">Reference proteome</keyword>
<evidence type="ECO:0000256" key="2">
    <source>
        <dbReference type="ARBA" id="ARBA00009477"/>
    </source>
</evidence>
<evidence type="ECO:0000259" key="5">
    <source>
        <dbReference type="Pfam" id="PF25917"/>
    </source>
</evidence>
<comment type="subcellular location">
    <subcellularLocation>
        <location evidence="1">Cell envelope</location>
    </subcellularLocation>
</comment>
<dbReference type="EMBL" id="JAHSPG010000001">
    <property type="protein sequence ID" value="MBV4356129.1"/>
    <property type="molecule type" value="Genomic_DNA"/>
</dbReference>
<dbReference type="Proteomes" id="UP000812270">
    <property type="component" value="Unassembled WGS sequence"/>
</dbReference>
<dbReference type="RefSeq" id="WP_217789663.1">
    <property type="nucleotide sequence ID" value="NZ_JAHSPG010000001.1"/>
</dbReference>
<accession>A0A9E2S7G1</accession>
<feature type="coiled-coil region" evidence="3">
    <location>
        <begin position="102"/>
        <end position="167"/>
    </location>
</feature>
<gene>
    <name evidence="8" type="ORF">KTO63_03150</name>
</gene>
<dbReference type="InterPro" id="IPR058792">
    <property type="entry name" value="Beta-barrel_RND_2"/>
</dbReference>
<dbReference type="Pfam" id="PF25954">
    <property type="entry name" value="Beta-barrel_RND_2"/>
    <property type="match status" value="1"/>
</dbReference>
<reference evidence="8" key="1">
    <citation type="submission" date="2021-06" db="EMBL/GenBank/DDBJ databases">
        <authorList>
            <person name="Huq M.A."/>
        </authorList>
    </citation>
    <scope>NUCLEOTIDE SEQUENCE</scope>
    <source>
        <strain evidence="8">MAH-26</strain>
    </source>
</reference>
<evidence type="ECO:0000313" key="8">
    <source>
        <dbReference type="EMBL" id="MBV4356129.1"/>
    </source>
</evidence>
<dbReference type="PROSITE" id="PS51257">
    <property type="entry name" value="PROKAR_LIPOPROTEIN"/>
    <property type="match status" value="1"/>
</dbReference>
<dbReference type="Pfam" id="PF25876">
    <property type="entry name" value="HH_MFP_RND"/>
    <property type="match status" value="1"/>
</dbReference>
<dbReference type="PANTHER" id="PTHR30158">
    <property type="entry name" value="ACRA/E-RELATED COMPONENT OF DRUG EFFLUX TRANSPORTER"/>
    <property type="match status" value="1"/>
</dbReference>
<dbReference type="AlphaFoldDB" id="A0A9E2S7G1"/>
<dbReference type="GO" id="GO:0005886">
    <property type="term" value="C:plasma membrane"/>
    <property type="evidence" value="ECO:0007669"/>
    <property type="project" value="TreeGrafter"/>
</dbReference>
<evidence type="ECO:0000256" key="3">
    <source>
        <dbReference type="SAM" id="Coils"/>
    </source>
</evidence>
<dbReference type="InterPro" id="IPR058624">
    <property type="entry name" value="MdtA-like_HH"/>
</dbReference>
<dbReference type="Pfam" id="PF25917">
    <property type="entry name" value="BSH_RND"/>
    <property type="match status" value="1"/>
</dbReference>
<protein>
    <submittedName>
        <fullName evidence="8">Efflux RND transporter periplasmic adaptor subunit</fullName>
    </submittedName>
</protein>
<sequence length="379" mass="41055">MIKQTIHCLYVLVFGIIMFTACKPKQQQAAPPQAVPVVVDNVKEGNATYFDEYPGVVSSLNEVEVRAQVTGYITGIFFQDGQKVKKGQKLYTIDQQQYQAGYDQAVANLNSAKAALDKAQKDADRYNQLLKQDAIAKQKVDYAEADLQAAKMQVAAAQANVTSLSANLRYSVITSPMDGTIGFSQVKKGALVSPGSTILNTISTSNPIAVDFNIDEKQVPFFVGLIGKNPADSTFTIASANGLRYKYPGKISVLDRAVNPQTATLKVRLEFENPLDVLKVGMSCIVRVKNGSEGQRIVIPYKSVVEQMGEYFVYVVGDSSKVEQRKVSLGKNIGDKVIINKGLNLDEKIVVEGVQKLRPGAAVKPANVGDSTAAKSQAH</sequence>
<evidence type="ECO:0000259" key="4">
    <source>
        <dbReference type="Pfam" id="PF25876"/>
    </source>
</evidence>
<name>A0A9E2S7G1_9BACT</name>
<proteinExistence type="inferred from homology"/>
<feature type="domain" description="Multidrug resistance protein MdtA-like C-terminal permuted SH3" evidence="7">
    <location>
        <begin position="297"/>
        <end position="356"/>
    </location>
</feature>
<organism evidence="8 9">
    <name type="scientific">Pinibacter aurantiacus</name>
    <dbReference type="NCBI Taxonomy" id="2851599"/>
    <lineage>
        <taxon>Bacteria</taxon>
        <taxon>Pseudomonadati</taxon>
        <taxon>Bacteroidota</taxon>
        <taxon>Chitinophagia</taxon>
        <taxon>Chitinophagales</taxon>
        <taxon>Chitinophagaceae</taxon>
        <taxon>Pinibacter</taxon>
    </lineage>
</organism>
<evidence type="ECO:0000256" key="1">
    <source>
        <dbReference type="ARBA" id="ARBA00004196"/>
    </source>
</evidence>
<feature type="domain" description="CusB-like beta-barrel" evidence="6">
    <location>
        <begin position="235"/>
        <end position="290"/>
    </location>
</feature>
<evidence type="ECO:0000259" key="7">
    <source>
        <dbReference type="Pfam" id="PF25967"/>
    </source>
</evidence>